<keyword evidence="2" id="KW-1185">Reference proteome</keyword>
<proteinExistence type="predicted"/>
<dbReference type="EMBL" id="JACIGK010000032">
    <property type="protein sequence ID" value="MBB4267719.1"/>
    <property type="molecule type" value="Genomic_DNA"/>
</dbReference>
<sequence length="68" mass="7185">MTVPAREATRQAIAAQALLTAEMERFNAHAAVGDGEGADSARQAAHEHLDRLLDVRAGIIVHVLAGGW</sequence>
<reference evidence="1 2" key="1">
    <citation type="submission" date="2020-08" db="EMBL/GenBank/DDBJ databases">
        <title>Genome sequencing of Purple Non-Sulfur Bacteria from various extreme environments.</title>
        <authorList>
            <person name="Mayer M."/>
        </authorList>
    </citation>
    <scope>NUCLEOTIDE SEQUENCE [LARGE SCALE GENOMIC DNA]</scope>
    <source>
        <strain evidence="1 2">JA131</strain>
    </source>
</reference>
<organism evidence="1 2">
    <name type="scientific">Roseospira visakhapatnamensis</name>
    <dbReference type="NCBI Taxonomy" id="390880"/>
    <lineage>
        <taxon>Bacteria</taxon>
        <taxon>Pseudomonadati</taxon>
        <taxon>Pseudomonadota</taxon>
        <taxon>Alphaproteobacteria</taxon>
        <taxon>Rhodospirillales</taxon>
        <taxon>Rhodospirillaceae</taxon>
        <taxon>Roseospira</taxon>
    </lineage>
</organism>
<accession>A0A7W6RGQ2</accession>
<evidence type="ECO:0000313" key="1">
    <source>
        <dbReference type="EMBL" id="MBB4267719.1"/>
    </source>
</evidence>
<name>A0A7W6RGQ2_9PROT</name>
<dbReference type="AlphaFoldDB" id="A0A7W6RGQ2"/>
<protein>
    <submittedName>
        <fullName evidence="1">Uncharacterized protein</fullName>
    </submittedName>
</protein>
<comment type="caution">
    <text evidence="1">The sequence shown here is derived from an EMBL/GenBank/DDBJ whole genome shotgun (WGS) entry which is preliminary data.</text>
</comment>
<evidence type="ECO:0000313" key="2">
    <source>
        <dbReference type="Proteomes" id="UP000554286"/>
    </source>
</evidence>
<gene>
    <name evidence="1" type="ORF">GGD89_003366</name>
</gene>
<dbReference type="Proteomes" id="UP000554286">
    <property type="component" value="Unassembled WGS sequence"/>
</dbReference>
<dbReference type="RefSeq" id="WP_184047595.1">
    <property type="nucleotide sequence ID" value="NZ_JACIGK010000032.1"/>
</dbReference>